<feature type="transmembrane region" description="Helical" evidence="11">
    <location>
        <begin position="334"/>
        <end position="352"/>
    </location>
</feature>
<dbReference type="GO" id="GO:0015031">
    <property type="term" value="P:protein transport"/>
    <property type="evidence" value="ECO:0007669"/>
    <property type="project" value="UniProtKB-KW"/>
</dbReference>
<dbReference type="AlphaFoldDB" id="A0A0D2ABW0"/>
<dbReference type="VEuPathDB" id="FungiDB:PV07_12184"/>
<reference evidence="12 13" key="1">
    <citation type="submission" date="2015-01" db="EMBL/GenBank/DDBJ databases">
        <title>The Genome Sequence of Cladophialophora immunda CBS83496.</title>
        <authorList>
            <consortium name="The Broad Institute Genomics Platform"/>
            <person name="Cuomo C."/>
            <person name="de Hoog S."/>
            <person name="Gorbushina A."/>
            <person name="Stielow B."/>
            <person name="Teixiera M."/>
            <person name="Abouelleil A."/>
            <person name="Chapman S.B."/>
            <person name="Priest M."/>
            <person name="Young S.K."/>
            <person name="Wortman J."/>
            <person name="Nusbaum C."/>
            <person name="Birren B."/>
        </authorList>
    </citation>
    <scope>NUCLEOTIDE SEQUENCE [LARGE SCALE GENOMIC DNA]</scope>
    <source>
        <strain evidence="12 13">CBS 83496</strain>
    </source>
</reference>
<evidence type="ECO:0000256" key="3">
    <source>
        <dbReference type="ARBA" id="ARBA00022448"/>
    </source>
</evidence>
<dbReference type="InterPro" id="IPR019150">
    <property type="entry name" value="Vesicle_transport_protein_Use1"/>
</dbReference>
<feature type="region of interest" description="Disordered" evidence="10">
    <location>
        <begin position="177"/>
        <end position="246"/>
    </location>
</feature>
<evidence type="ECO:0000256" key="5">
    <source>
        <dbReference type="ARBA" id="ARBA00022824"/>
    </source>
</evidence>
<keyword evidence="13" id="KW-1185">Reference proteome</keyword>
<comment type="similarity">
    <text evidence="2">Belongs to the USE1 family.</text>
</comment>
<evidence type="ECO:0008006" key="14">
    <source>
        <dbReference type="Google" id="ProtNLM"/>
    </source>
</evidence>
<evidence type="ECO:0000256" key="9">
    <source>
        <dbReference type="ARBA" id="ARBA00023136"/>
    </source>
</evidence>
<keyword evidence="5" id="KW-0256">Endoplasmic reticulum</keyword>
<dbReference type="GO" id="GO:0005484">
    <property type="term" value="F:SNAP receptor activity"/>
    <property type="evidence" value="ECO:0007669"/>
    <property type="project" value="TreeGrafter"/>
</dbReference>
<evidence type="ECO:0000313" key="13">
    <source>
        <dbReference type="Proteomes" id="UP000054466"/>
    </source>
</evidence>
<dbReference type="GO" id="GO:0031201">
    <property type="term" value="C:SNARE complex"/>
    <property type="evidence" value="ECO:0007669"/>
    <property type="project" value="TreeGrafter"/>
</dbReference>
<sequence length="358" mass="40600">MSLTTALRPVALPFGAGQRRDHSSTDNTQGRPFHHEVSYLNLHRTLTRYQELILLTPSPSDTNHTAELTPLQKQVQAELWSPLPYHRTKWLRNVEGARTLLLHLERKAQTIRVQRAKYEAIKDLAEKRTIIKRLRDRIEDIAREVEMMGPEEWKPPIVDDGGETIYDFLQTQVQSHVTEDSAKKSTHDAPLLEGKPVKSMQEEEHPAEAIEKNQDTREELFGASSLRRRGKGQGDTNKADAQASGVSNFAGTERSLLDSSRVHEDITASLVKMAAQLKQEQRKLQFSLEQDKGILGRAIEGLDVSLSGMEAASKNMAFLKRMSEEEGWFGRLKLYGMIFAMWVVAFLLVFVCPKLRFG</sequence>
<feature type="compositionally biased region" description="Basic and acidic residues" evidence="10">
    <location>
        <begin position="200"/>
        <end position="220"/>
    </location>
</feature>
<keyword evidence="7" id="KW-0653">Protein transport</keyword>
<evidence type="ECO:0000256" key="11">
    <source>
        <dbReference type="SAM" id="Phobius"/>
    </source>
</evidence>
<feature type="region of interest" description="Disordered" evidence="10">
    <location>
        <begin position="12"/>
        <end position="33"/>
    </location>
</feature>
<dbReference type="RefSeq" id="XP_016242498.1">
    <property type="nucleotide sequence ID" value="XM_016399686.1"/>
</dbReference>
<evidence type="ECO:0000313" key="12">
    <source>
        <dbReference type="EMBL" id="KIW22282.1"/>
    </source>
</evidence>
<accession>A0A0D2ABW0</accession>
<keyword evidence="4 11" id="KW-0812">Transmembrane</keyword>
<name>A0A0D2ABW0_9EURO</name>
<comment type="subcellular location">
    <subcellularLocation>
        <location evidence="1">Endoplasmic reticulum membrane</location>
        <topology evidence="1">Single-pass type IV membrane protein</topology>
    </subcellularLocation>
</comment>
<evidence type="ECO:0000256" key="7">
    <source>
        <dbReference type="ARBA" id="ARBA00022927"/>
    </source>
</evidence>
<protein>
    <recommendedName>
        <fullName evidence="14">t-SNARE coiled-coil homology domain-containing protein</fullName>
    </recommendedName>
</protein>
<keyword evidence="6" id="KW-0931">ER-Golgi transport</keyword>
<dbReference type="GO" id="GO:0006890">
    <property type="term" value="P:retrograde vesicle-mediated transport, Golgi to endoplasmic reticulum"/>
    <property type="evidence" value="ECO:0007669"/>
    <property type="project" value="TreeGrafter"/>
</dbReference>
<keyword evidence="3" id="KW-0813">Transport</keyword>
<feature type="compositionally biased region" description="Basic and acidic residues" evidence="10">
    <location>
        <begin position="177"/>
        <end position="187"/>
    </location>
</feature>
<dbReference type="OrthoDB" id="3231855at2759"/>
<dbReference type="PANTHER" id="PTHR13050">
    <property type="entry name" value="USE1-LIKE PROTEIN"/>
    <property type="match status" value="1"/>
</dbReference>
<dbReference type="Proteomes" id="UP000054466">
    <property type="component" value="Unassembled WGS sequence"/>
</dbReference>
<dbReference type="GeneID" id="27351378"/>
<organism evidence="12 13">
    <name type="scientific">Cladophialophora immunda</name>
    <dbReference type="NCBI Taxonomy" id="569365"/>
    <lineage>
        <taxon>Eukaryota</taxon>
        <taxon>Fungi</taxon>
        <taxon>Dikarya</taxon>
        <taxon>Ascomycota</taxon>
        <taxon>Pezizomycotina</taxon>
        <taxon>Eurotiomycetes</taxon>
        <taxon>Chaetothyriomycetidae</taxon>
        <taxon>Chaetothyriales</taxon>
        <taxon>Herpotrichiellaceae</taxon>
        <taxon>Cladophialophora</taxon>
    </lineage>
</organism>
<dbReference type="GO" id="GO:0005789">
    <property type="term" value="C:endoplasmic reticulum membrane"/>
    <property type="evidence" value="ECO:0007669"/>
    <property type="project" value="UniProtKB-SubCell"/>
</dbReference>
<keyword evidence="9 11" id="KW-0472">Membrane</keyword>
<gene>
    <name evidence="12" type="ORF">PV07_12184</name>
</gene>
<evidence type="ECO:0000256" key="2">
    <source>
        <dbReference type="ARBA" id="ARBA00007891"/>
    </source>
</evidence>
<proteinExistence type="inferred from homology"/>
<evidence type="ECO:0000256" key="1">
    <source>
        <dbReference type="ARBA" id="ARBA00004163"/>
    </source>
</evidence>
<dbReference type="STRING" id="569365.A0A0D2ABW0"/>
<evidence type="ECO:0000256" key="4">
    <source>
        <dbReference type="ARBA" id="ARBA00022692"/>
    </source>
</evidence>
<evidence type="ECO:0000256" key="6">
    <source>
        <dbReference type="ARBA" id="ARBA00022892"/>
    </source>
</evidence>
<evidence type="ECO:0000256" key="10">
    <source>
        <dbReference type="SAM" id="MobiDB-lite"/>
    </source>
</evidence>
<dbReference type="HOGENOM" id="CLU_027976_0_0_1"/>
<dbReference type="EMBL" id="KN847047">
    <property type="protein sequence ID" value="KIW22282.1"/>
    <property type="molecule type" value="Genomic_DNA"/>
</dbReference>
<dbReference type="PANTHER" id="PTHR13050:SF7">
    <property type="entry name" value="VESICLE TRANSPORT PROTEIN USE1"/>
    <property type="match status" value="1"/>
</dbReference>
<keyword evidence="8 11" id="KW-1133">Transmembrane helix</keyword>
<evidence type="ECO:0000256" key="8">
    <source>
        <dbReference type="ARBA" id="ARBA00022989"/>
    </source>
</evidence>